<dbReference type="AlphaFoldDB" id="A0A839U4E7"/>
<reference evidence="2 3" key="1">
    <citation type="submission" date="2020-08" db="EMBL/GenBank/DDBJ databases">
        <title>Genomic Encyclopedia of Type Strains, Phase III (KMG-III): the genomes of soil and plant-associated and newly described type strains.</title>
        <authorList>
            <person name="Whitman W."/>
        </authorList>
    </citation>
    <scope>NUCLEOTIDE SEQUENCE [LARGE SCALE GENOMIC DNA]</scope>
    <source>
        <strain evidence="2 3">CECT 7015</strain>
    </source>
</reference>
<proteinExistence type="predicted"/>
<evidence type="ECO:0000313" key="3">
    <source>
        <dbReference type="Proteomes" id="UP000554520"/>
    </source>
</evidence>
<keyword evidence="1" id="KW-0732">Signal</keyword>
<dbReference type="PIRSF" id="PIRSF034077">
    <property type="entry name" value="UCP034077"/>
    <property type="match status" value="1"/>
</dbReference>
<feature type="signal peptide" evidence="1">
    <location>
        <begin position="1"/>
        <end position="26"/>
    </location>
</feature>
<evidence type="ECO:0000256" key="1">
    <source>
        <dbReference type="SAM" id="SignalP"/>
    </source>
</evidence>
<dbReference type="EMBL" id="JACHXN010000001">
    <property type="protein sequence ID" value="MBB3143892.1"/>
    <property type="molecule type" value="Genomic_DNA"/>
</dbReference>
<name>A0A839U4E7_9HYPH</name>
<gene>
    <name evidence="2" type="ORF">FHS21_000275</name>
</gene>
<organism evidence="2 3">
    <name type="scientific">Phyllobacterium trifolii</name>
    <dbReference type="NCBI Taxonomy" id="300193"/>
    <lineage>
        <taxon>Bacteria</taxon>
        <taxon>Pseudomonadati</taxon>
        <taxon>Pseudomonadota</taxon>
        <taxon>Alphaproteobacteria</taxon>
        <taxon>Hyphomicrobiales</taxon>
        <taxon>Phyllobacteriaceae</taxon>
        <taxon>Phyllobacterium</taxon>
    </lineage>
</organism>
<evidence type="ECO:0008006" key="4">
    <source>
        <dbReference type="Google" id="ProtNLM"/>
    </source>
</evidence>
<dbReference type="InterPro" id="IPR014587">
    <property type="entry name" value="UCP034077"/>
</dbReference>
<feature type="chain" id="PRO_5033054143" description="TonB C-terminal domain-containing protein" evidence="1">
    <location>
        <begin position="27"/>
        <end position="136"/>
    </location>
</feature>
<keyword evidence="3" id="KW-1185">Reference proteome</keyword>
<protein>
    <recommendedName>
        <fullName evidence="4">TonB C-terminal domain-containing protein</fullName>
    </recommendedName>
</protein>
<dbReference type="Gene3D" id="3.30.1150.10">
    <property type="match status" value="1"/>
</dbReference>
<evidence type="ECO:0000313" key="2">
    <source>
        <dbReference type="EMBL" id="MBB3143892.1"/>
    </source>
</evidence>
<dbReference type="Proteomes" id="UP000554520">
    <property type="component" value="Unassembled WGS sequence"/>
</dbReference>
<comment type="caution">
    <text evidence="2">The sequence shown here is derived from an EMBL/GenBank/DDBJ whole genome shotgun (WGS) entry which is preliminary data.</text>
</comment>
<sequence length="136" mass="14558">MFIFNCRKFGLSVLVCITLSSSLTNASAQTSTCGNRQAINSLDEMWSALYACWQPPADSNGMAITLRFSLRRDGTLIGKPVATYSNLSGDDFKKRVFVASVIEALDKVVPLPLTDSMGGAIAGRPLALLFTSASES</sequence>
<accession>A0A839U4E7</accession>